<feature type="transmembrane region" description="Helical" evidence="1">
    <location>
        <begin position="79"/>
        <end position="97"/>
    </location>
</feature>
<gene>
    <name evidence="2" type="ORF">ABIE37_000469</name>
</gene>
<name>A0ABV2P1S6_9MICC</name>
<feature type="transmembrane region" description="Helical" evidence="1">
    <location>
        <begin position="136"/>
        <end position="156"/>
    </location>
</feature>
<feature type="transmembrane region" description="Helical" evidence="1">
    <location>
        <begin position="20"/>
        <end position="40"/>
    </location>
</feature>
<dbReference type="GeneID" id="92751437"/>
<proteinExistence type="predicted"/>
<keyword evidence="1" id="KW-1133">Transmembrane helix</keyword>
<dbReference type="EMBL" id="JBEPSN010000001">
    <property type="protein sequence ID" value="MET4538714.1"/>
    <property type="molecule type" value="Genomic_DNA"/>
</dbReference>
<sequence>MDRARSLMRSATSGDRVTRVELFFDLVFVFALSQLSHHLLEHLSWLGAGETFVLLLAVYKVWVYTTWSATLLDASLREVQWMLLIVMLVTLFMNASIDSSFGAFGWLFVACYLAVQLGRGAWILTAGLDKTTHNHFVRTLTWGCMSAPFWIAGVFFDAVPRLMIWGVAAAIDLLGHMLAHRLPGRKTEGSRVPLPGERMFERFGLFYLIALGETILSTGLAIAGNLEDPLIFVTGTVGLAGSIAIWWCYFHSLERDILDKLATVDDHFRPGILAGNTLLMLLAGLILVAAGDQLVISDPSARPELSTVLLLFGGPALFLAGRGIFIRQVLGLRHPTDLIGIGTLAVLAGLSLLLPAFVAAMGALLPLIGVAVTDTVIRRRRFKQQIN</sequence>
<reference evidence="2 3" key="1">
    <citation type="submission" date="2024-06" db="EMBL/GenBank/DDBJ databases">
        <title>Sorghum-associated microbial communities from plants grown in Nebraska, USA.</title>
        <authorList>
            <person name="Schachtman D."/>
        </authorList>
    </citation>
    <scope>NUCLEOTIDE SEQUENCE [LARGE SCALE GENOMIC DNA]</scope>
    <source>
        <strain evidence="2 3">3552</strain>
    </source>
</reference>
<dbReference type="PANTHER" id="PTHR36840:SF1">
    <property type="entry name" value="BLL5714 PROTEIN"/>
    <property type="match status" value="1"/>
</dbReference>
<protein>
    <submittedName>
        <fullName evidence="2">Low temperature requirement protein LtrA</fullName>
    </submittedName>
</protein>
<dbReference type="Pfam" id="PF06772">
    <property type="entry name" value="LtrA"/>
    <property type="match status" value="1"/>
</dbReference>
<keyword evidence="3" id="KW-1185">Reference proteome</keyword>
<feature type="transmembrane region" description="Helical" evidence="1">
    <location>
        <begin position="103"/>
        <end position="124"/>
    </location>
</feature>
<keyword evidence="1" id="KW-0472">Membrane</keyword>
<dbReference type="RefSeq" id="WP_354226341.1">
    <property type="nucleotide sequence ID" value="NZ_JBEPSN010000001.1"/>
</dbReference>
<organism evidence="2 3">
    <name type="scientific">Arthrobacter bambusae</name>
    <dbReference type="NCBI Taxonomy" id="1338426"/>
    <lineage>
        <taxon>Bacteria</taxon>
        <taxon>Bacillati</taxon>
        <taxon>Actinomycetota</taxon>
        <taxon>Actinomycetes</taxon>
        <taxon>Micrococcales</taxon>
        <taxon>Micrococcaceae</taxon>
        <taxon>Arthrobacter</taxon>
    </lineage>
</organism>
<feature type="transmembrane region" description="Helical" evidence="1">
    <location>
        <begin position="52"/>
        <end position="72"/>
    </location>
</feature>
<dbReference type="PANTHER" id="PTHR36840">
    <property type="entry name" value="BLL5714 PROTEIN"/>
    <property type="match status" value="1"/>
</dbReference>
<evidence type="ECO:0000256" key="1">
    <source>
        <dbReference type="SAM" id="Phobius"/>
    </source>
</evidence>
<feature type="transmembrane region" description="Helical" evidence="1">
    <location>
        <begin position="337"/>
        <end position="354"/>
    </location>
</feature>
<dbReference type="Proteomes" id="UP001549307">
    <property type="component" value="Unassembled WGS sequence"/>
</dbReference>
<comment type="caution">
    <text evidence="2">The sequence shown here is derived from an EMBL/GenBank/DDBJ whole genome shotgun (WGS) entry which is preliminary data.</text>
</comment>
<feature type="transmembrane region" description="Helical" evidence="1">
    <location>
        <begin position="305"/>
        <end position="325"/>
    </location>
</feature>
<accession>A0ABV2P1S6</accession>
<evidence type="ECO:0000313" key="3">
    <source>
        <dbReference type="Proteomes" id="UP001549307"/>
    </source>
</evidence>
<dbReference type="InterPro" id="IPR010640">
    <property type="entry name" value="Low_temperature_requirement_A"/>
</dbReference>
<keyword evidence="1" id="KW-0812">Transmembrane</keyword>
<feature type="transmembrane region" description="Helical" evidence="1">
    <location>
        <begin position="162"/>
        <end position="182"/>
    </location>
</feature>
<feature type="transmembrane region" description="Helical" evidence="1">
    <location>
        <begin position="271"/>
        <end position="290"/>
    </location>
</feature>
<evidence type="ECO:0000313" key="2">
    <source>
        <dbReference type="EMBL" id="MET4538714.1"/>
    </source>
</evidence>
<feature type="transmembrane region" description="Helical" evidence="1">
    <location>
        <begin position="203"/>
        <end position="224"/>
    </location>
</feature>
<feature type="transmembrane region" description="Helical" evidence="1">
    <location>
        <begin position="230"/>
        <end position="250"/>
    </location>
</feature>